<evidence type="ECO:0000313" key="1">
    <source>
        <dbReference type="EMBL" id="MFD0928127.1"/>
    </source>
</evidence>
<sequence length="301" mass="32901">MAGALKSTDLYLPTNIADGIVEKTKTGSTVAALSGQEPMRFGDTTIITFDDDLTAEFVEESQAKGSDSAKPQTVTAVPHKAVVQMRTSDEFMWADEDYQMGILAKYQEKCARAISRGLDLGLYYRKNPRTNTEITGWENYLNSTTKRVEQGANADIDFETAAGLVIGDDYTVSGVALDPKYAWTLSTARYADGRKKYPELGLGAGISSFENVSAAVSSTVSGKPRDGDATDNKVRAIVGNFTSGVRWGVQKSFPFRMLEFGDPDNSGRDLAGHNEVLFRTEIVYGWYVFVDQFAVIENLVA</sequence>
<dbReference type="Proteomes" id="UP001597068">
    <property type="component" value="Unassembled WGS sequence"/>
</dbReference>
<gene>
    <name evidence="1" type="ORF">ACFQ04_20530</name>
</gene>
<dbReference type="EMBL" id="JBHTIL010000009">
    <property type="protein sequence ID" value="MFD0928127.1"/>
    <property type="molecule type" value="Genomic_DNA"/>
</dbReference>
<organism evidence="1 2">
    <name type="scientific">Williamsia deligens</name>
    <dbReference type="NCBI Taxonomy" id="321325"/>
    <lineage>
        <taxon>Bacteria</taxon>
        <taxon>Bacillati</taxon>
        <taxon>Actinomycetota</taxon>
        <taxon>Actinomycetes</taxon>
        <taxon>Mycobacteriales</taxon>
        <taxon>Nocardiaceae</taxon>
        <taxon>Williamsia</taxon>
    </lineage>
</organism>
<dbReference type="SUPFAM" id="SSF56563">
    <property type="entry name" value="Major capsid protein gp5"/>
    <property type="match status" value="1"/>
</dbReference>
<evidence type="ECO:0000313" key="2">
    <source>
        <dbReference type="Proteomes" id="UP001597068"/>
    </source>
</evidence>
<accession>A0ABW3GCN5</accession>
<name>A0ABW3GCN5_9NOCA</name>
<reference evidence="2" key="1">
    <citation type="journal article" date="2019" name="Int. J. Syst. Evol. Microbiol.">
        <title>The Global Catalogue of Microorganisms (GCM) 10K type strain sequencing project: providing services to taxonomists for standard genome sequencing and annotation.</title>
        <authorList>
            <consortium name="The Broad Institute Genomics Platform"/>
            <consortium name="The Broad Institute Genome Sequencing Center for Infectious Disease"/>
            <person name="Wu L."/>
            <person name="Ma J."/>
        </authorList>
    </citation>
    <scope>NUCLEOTIDE SEQUENCE [LARGE SCALE GENOMIC DNA]</scope>
    <source>
        <strain evidence="2">CCUG 50873</strain>
    </source>
</reference>
<dbReference type="RefSeq" id="WP_253649217.1">
    <property type="nucleotide sequence ID" value="NZ_BAAAMO010000011.1"/>
</dbReference>
<keyword evidence="2" id="KW-1185">Reference proteome</keyword>
<comment type="caution">
    <text evidence="1">The sequence shown here is derived from an EMBL/GenBank/DDBJ whole genome shotgun (WGS) entry which is preliminary data.</text>
</comment>
<proteinExistence type="predicted"/>
<protein>
    <submittedName>
        <fullName evidence="1">Phage major capsid protein</fullName>
    </submittedName>
</protein>